<feature type="compositionally biased region" description="Polar residues" evidence="1">
    <location>
        <begin position="385"/>
        <end position="394"/>
    </location>
</feature>
<evidence type="ECO:0000256" key="1">
    <source>
        <dbReference type="SAM" id="MobiDB-lite"/>
    </source>
</evidence>
<reference evidence="2 3" key="1">
    <citation type="submission" date="2018-07" db="EMBL/GenBank/DDBJ databases">
        <title>Complete Genome and Methylome Analysis of Deinococcus wulumuqiensis NEB 479.</title>
        <authorList>
            <person name="Fomenkov A."/>
            <person name="Luyten Y."/>
            <person name="Vincze T."/>
            <person name="Anton B.P."/>
            <person name="Clark T."/>
            <person name="Roberts R.J."/>
            <person name="Morgan R.D."/>
        </authorList>
    </citation>
    <scope>NUCLEOTIDE SEQUENCE [LARGE SCALE GENOMIC DNA]</scope>
    <source>
        <strain evidence="2 3">NEB 479</strain>
        <plasmid evidence="3">Plasmid pdrdb</plasmid>
    </source>
</reference>
<dbReference type="KEGG" id="dwu:DVJ83_14985"/>
<protein>
    <recommendedName>
        <fullName evidence="4">Replication initiator protein A</fullName>
    </recommendedName>
</protein>
<organism evidence="2 3">
    <name type="scientific">Deinococcus wulumuqiensis</name>
    <dbReference type="NCBI Taxonomy" id="980427"/>
    <lineage>
        <taxon>Bacteria</taxon>
        <taxon>Thermotogati</taxon>
        <taxon>Deinococcota</taxon>
        <taxon>Deinococci</taxon>
        <taxon>Deinococcales</taxon>
        <taxon>Deinococcaceae</taxon>
        <taxon>Deinococcus</taxon>
    </lineage>
</organism>
<accession>A0A345ILA9</accession>
<gene>
    <name evidence="2" type="ORF">DVJ83_14985</name>
</gene>
<dbReference type="EMBL" id="CP031160">
    <property type="protein sequence ID" value="AXH00482.1"/>
    <property type="molecule type" value="Genomic_DNA"/>
</dbReference>
<dbReference type="Proteomes" id="UP000253744">
    <property type="component" value="Plasmid pDrdB"/>
</dbReference>
<proteinExistence type="predicted"/>
<evidence type="ECO:0000313" key="3">
    <source>
        <dbReference type="Proteomes" id="UP000253744"/>
    </source>
</evidence>
<name>A0A345ILA9_9DEIO</name>
<geneLocation type="plasmid" evidence="3">
    <name>pdrdb</name>
</geneLocation>
<dbReference type="AlphaFoldDB" id="A0A345ILA9"/>
<dbReference type="Pfam" id="PF10134">
    <property type="entry name" value="RPA"/>
    <property type="match status" value="1"/>
</dbReference>
<evidence type="ECO:0008006" key="4">
    <source>
        <dbReference type="Google" id="ProtNLM"/>
    </source>
</evidence>
<sequence length="494" mass="55348">MSLSLFFKILINHRVMVDQMTSSSAPVLRSKFDDLNLAEASLISCLTRLKPGETSWEHSFEIAGRQMHVECLGNSYGFPHGPDNDMMLVLSNLYLEQGQPKDNAVHCSAYELLRMLGRTDSSQNYRIMHDSLTRLSGTLYKIAGWLDHPGGTARRVTFRFLERIEEIQGQARHLNLKSFGAGTKLKITLDKVVAASLSSPRVRPFDLDFMLKLSGSQSRTLFRLLDTLWYSDPHTAAQGFLEYDLIELGQLLRLINLRPDSIRRTIVPIHEELIASEFLQSATFSGRGSKQRVKYVFNPQRPDYPLTVEQLELVGRIKALGITDTQARAYVRKHGPGRVRERVAMAEGILASTTRFRKSRGAYAWDILVDESGKYAYAPPKLSRETQVPGSRTPKTAESEKEAEQEFEALRRSQLQLPPDEQWAVHRSALRLLLQRPLGADLWKVLEASCCSGDLEASVLLSEANAAVATLTLQAFMDNLKDTLMAHSSAGASA</sequence>
<dbReference type="InterPro" id="IPR018777">
    <property type="entry name" value="Replication_initiator_prot_A"/>
</dbReference>
<evidence type="ECO:0000313" key="2">
    <source>
        <dbReference type="EMBL" id="AXH00482.1"/>
    </source>
</evidence>
<feature type="region of interest" description="Disordered" evidence="1">
    <location>
        <begin position="381"/>
        <end position="402"/>
    </location>
</feature>
<keyword evidence="2" id="KW-0614">Plasmid</keyword>